<feature type="compositionally biased region" description="Low complexity" evidence="1">
    <location>
        <begin position="1"/>
        <end position="12"/>
    </location>
</feature>
<dbReference type="VEuPathDB" id="VectorBase:ISCW002669"/>
<dbReference type="EnsemblMetazoa" id="ISCW002669-RA">
    <property type="protein sequence ID" value="ISCW002669-PA"/>
    <property type="gene ID" value="ISCW002669"/>
</dbReference>
<reference evidence="4" key="2">
    <citation type="submission" date="2020-05" db="UniProtKB">
        <authorList>
            <consortium name="EnsemblMetazoa"/>
        </authorList>
    </citation>
    <scope>IDENTIFICATION</scope>
    <source>
        <strain evidence="4">wikel</strain>
    </source>
</reference>
<keyword evidence="5" id="KW-1185">Reference proteome</keyword>
<dbReference type="EMBL" id="DS691138">
    <property type="protein sequence ID" value="EEC04740.1"/>
    <property type="molecule type" value="Genomic_DNA"/>
</dbReference>
<accession>B7PDR8</accession>
<reference evidence="3 5" key="1">
    <citation type="submission" date="2008-03" db="EMBL/GenBank/DDBJ databases">
        <title>Annotation of Ixodes scapularis.</title>
        <authorList>
            <consortium name="Ixodes scapularis Genome Project Consortium"/>
            <person name="Caler E."/>
            <person name="Hannick L.I."/>
            <person name="Bidwell S."/>
            <person name="Joardar V."/>
            <person name="Thiagarajan M."/>
            <person name="Amedeo P."/>
            <person name="Galinsky K.J."/>
            <person name="Schobel S."/>
            <person name="Inman J."/>
            <person name="Hostetler J."/>
            <person name="Miller J."/>
            <person name="Hammond M."/>
            <person name="Megy K."/>
            <person name="Lawson D."/>
            <person name="Kodira C."/>
            <person name="Sutton G."/>
            <person name="Meyer J."/>
            <person name="Hill C.A."/>
            <person name="Birren B."/>
            <person name="Nene V."/>
            <person name="Collins F."/>
            <person name="Alarcon-Chaidez F."/>
            <person name="Wikel S."/>
            <person name="Strausberg R."/>
        </authorList>
    </citation>
    <scope>NUCLEOTIDE SEQUENCE [LARGE SCALE GENOMIC DNA]</scope>
    <source>
        <strain evidence="5">Wikel</strain>
        <strain evidence="3">Wikel colony</strain>
    </source>
</reference>
<keyword evidence="2" id="KW-0472">Membrane</keyword>
<dbReference type="Proteomes" id="UP000001555">
    <property type="component" value="Unassembled WGS sequence"/>
</dbReference>
<evidence type="ECO:0008006" key="6">
    <source>
        <dbReference type="Google" id="ProtNLM"/>
    </source>
</evidence>
<feature type="transmembrane region" description="Helical" evidence="2">
    <location>
        <begin position="138"/>
        <end position="159"/>
    </location>
</feature>
<feature type="region of interest" description="Disordered" evidence="1">
    <location>
        <begin position="1"/>
        <end position="30"/>
    </location>
</feature>
<evidence type="ECO:0000256" key="1">
    <source>
        <dbReference type="SAM" id="MobiDB-lite"/>
    </source>
</evidence>
<evidence type="ECO:0000313" key="3">
    <source>
        <dbReference type="EMBL" id="EEC04740.1"/>
    </source>
</evidence>
<keyword evidence="2" id="KW-0812">Transmembrane</keyword>
<dbReference type="InParanoid" id="B7PDR8"/>
<name>B7PDR8_IXOSC</name>
<dbReference type="AlphaFoldDB" id="B7PDR8"/>
<dbReference type="VEuPathDB" id="VectorBase:ISCI002669"/>
<evidence type="ECO:0000256" key="2">
    <source>
        <dbReference type="SAM" id="Phobius"/>
    </source>
</evidence>
<organism>
    <name type="scientific">Ixodes scapularis</name>
    <name type="common">Black-legged tick</name>
    <name type="synonym">Deer tick</name>
    <dbReference type="NCBI Taxonomy" id="6945"/>
    <lineage>
        <taxon>Eukaryota</taxon>
        <taxon>Metazoa</taxon>
        <taxon>Ecdysozoa</taxon>
        <taxon>Arthropoda</taxon>
        <taxon>Chelicerata</taxon>
        <taxon>Arachnida</taxon>
        <taxon>Acari</taxon>
        <taxon>Parasitiformes</taxon>
        <taxon>Ixodida</taxon>
        <taxon>Ixodoidea</taxon>
        <taxon>Ixodidae</taxon>
        <taxon>Ixodinae</taxon>
        <taxon>Ixodes</taxon>
    </lineage>
</organism>
<feature type="compositionally biased region" description="Acidic residues" evidence="1">
    <location>
        <begin position="246"/>
        <end position="259"/>
    </location>
</feature>
<dbReference type="PaxDb" id="6945-B7PDR8"/>
<dbReference type="EMBL" id="ABJB011017253">
    <property type="status" value="NOT_ANNOTATED_CDS"/>
    <property type="molecule type" value="Genomic_DNA"/>
</dbReference>
<evidence type="ECO:0000313" key="5">
    <source>
        <dbReference type="Proteomes" id="UP000001555"/>
    </source>
</evidence>
<dbReference type="HOGENOM" id="CLU_1074736_0_0_1"/>
<keyword evidence="2" id="KW-1133">Transmembrane helix</keyword>
<proteinExistence type="predicted"/>
<sequence>MAAPARRATTSPPLAPSHRPVNPVTASTAHPIVQTEAVTQGQAPWAPTAPVSAAPIVPANAAPAPASAIPEPPAVVPAVAVAPVVAPKWPRGLDASTPPLSFWSSAAATTAAQLAFEGLLDRARKNRDNSARLMSFQYTLWAVVALIVFVTVVGVILLYQATTKQRARTTAPAHIGYKHQQVGNWTPDDSFREALVPSTVPTNDTEPSGAPLVEDVTDDADAGVSDPGTVRDRISDEATDGIPYEATDEISDETTSDQH</sequence>
<feature type="region of interest" description="Disordered" evidence="1">
    <location>
        <begin position="197"/>
        <end position="259"/>
    </location>
</feature>
<gene>
    <name evidence="3" type="ORF">IscW_ISCW002669</name>
</gene>
<evidence type="ECO:0000313" key="4">
    <source>
        <dbReference type="EnsemblMetazoa" id="ISCW002669-PA"/>
    </source>
</evidence>
<protein>
    <recommendedName>
        <fullName evidence="6">Transmembrane protein</fullName>
    </recommendedName>
</protein>